<dbReference type="InterPro" id="IPR002938">
    <property type="entry name" value="FAD-bd"/>
</dbReference>
<evidence type="ECO:0000256" key="4">
    <source>
        <dbReference type="ARBA" id="ARBA00023002"/>
    </source>
</evidence>
<dbReference type="PANTHER" id="PTHR13789:SF309">
    <property type="entry name" value="PUTATIVE (AFU_ORTHOLOGUE AFUA_6G14510)-RELATED"/>
    <property type="match status" value="1"/>
</dbReference>
<evidence type="ECO:0000313" key="9">
    <source>
        <dbReference type="Proteomes" id="UP000193642"/>
    </source>
</evidence>
<keyword evidence="9" id="KW-1185">Reference proteome</keyword>
<evidence type="ECO:0000313" key="8">
    <source>
        <dbReference type="EMBL" id="ORY45476.1"/>
    </source>
</evidence>
<dbReference type="SUPFAM" id="SSF51905">
    <property type="entry name" value="FAD/NAD(P)-binding domain"/>
    <property type="match status" value="1"/>
</dbReference>
<accession>A0A1Y2CEW6</accession>
<dbReference type="OrthoDB" id="417877at2759"/>
<comment type="similarity">
    <text evidence="1">Belongs to the paxM FAD-dependent monooxygenase family.</text>
</comment>
<dbReference type="EMBL" id="MCGO01000019">
    <property type="protein sequence ID" value="ORY45476.1"/>
    <property type="molecule type" value="Genomic_DNA"/>
</dbReference>
<keyword evidence="2" id="KW-0285">Flavoprotein</keyword>
<dbReference type="Pfam" id="PF01494">
    <property type="entry name" value="FAD_binding_3"/>
    <property type="match status" value="1"/>
</dbReference>
<dbReference type="AlphaFoldDB" id="A0A1Y2CEW6"/>
<feature type="signal peptide" evidence="6">
    <location>
        <begin position="1"/>
        <end position="18"/>
    </location>
</feature>
<dbReference type="GO" id="GO:0071949">
    <property type="term" value="F:FAD binding"/>
    <property type="evidence" value="ECO:0007669"/>
    <property type="project" value="InterPro"/>
</dbReference>
<keyword evidence="3" id="KW-0274">FAD</keyword>
<dbReference type="PANTHER" id="PTHR13789">
    <property type="entry name" value="MONOOXYGENASE"/>
    <property type="match status" value="1"/>
</dbReference>
<dbReference type="GO" id="GO:0004497">
    <property type="term" value="F:monooxygenase activity"/>
    <property type="evidence" value="ECO:0007669"/>
    <property type="project" value="UniProtKB-KW"/>
</dbReference>
<keyword evidence="6" id="KW-0732">Signal</keyword>
<gene>
    <name evidence="8" type="ORF">BCR33DRAFT_849764</name>
</gene>
<dbReference type="InterPro" id="IPR036188">
    <property type="entry name" value="FAD/NAD-bd_sf"/>
</dbReference>
<keyword evidence="5" id="KW-0503">Monooxygenase</keyword>
<feature type="domain" description="FAD-binding" evidence="7">
    <location>
        <begin position="3"/>
        <end position="334"/>
    </location>
</feature>
<proteinExistence type="inferred from homology"/>
<dbReference type="PRINTS" id="PR00420">
    <property type="entry name" value="RNGMNOXGNASE"/>
</dbReference>
<dbReference type="Proteomes" id="UP000193642">
    <property type="component" value="Unassembled WGS sequence"/>
</dbReference>
<sequence length="431" mass="47396">MRAIVVGAGLIGASTALALKQVGIHPTLYEQEQSINKVTGLESLSTPVEFEETGGAVILSTNALRLIRSLGLLEEVMTQSSVCPSTTYFKINGSGAISKATSKLVSKSDATLSVPRQILYSKWRSILLQACQRSGIRCFTGKKLHAVNETKRGIIAFFHDGSTTTGDFLVGADGMHSATRQSIFGVDSVAGFTGVLEYTGVVKLKEIGITVQEDRACYVDRDRKRLVWVHKPSEDFGVIQIVHGGDNPRSSEDEQFPTVLNVDKESKRLGDMVSGWGVPKHVETLIRNAFRISFGPVYDLPNLEVYHKRNVALLGDAAHGTAPYSALNLETGLEGVGILQELFSQLQGIEDAQQVFELYSRIHLPKGHLASKQSRDFVMQLYSKSTIGYIWKRLSNYLPDFKYVEMNAGNQFDFVSEVTAAIGEFKETQRP</sequence>
<reference evidence="8 9" key="1">
    <citation type="submission" date="2016-07" db="EMBL/GenBank/DDBJ databases">
        <title>Pervasive Adenine N6-methylation of Active Genes in Fungi.</title>
        <authorList>
            <consortium name="DOE Joint Genome Institute"/>
            <person name="Mondo S.J."/>
            <person name="Dannebaum R.O."/>
            <person name="Kuo R.C."/>
            <person name="Labutti K."/>
            <person name="Haridas S."/>
            <person name="Kuo A."/>
            <person name="Salamov A."/>
            <person name="Ahrendt S.R."/>
            <person name="Lipzen A."/>
            <person name="Sullivan W."/>
            <person name="Andreopoulos W.B."/>
            <person name="Clum A."/>
            <person name="Lindquist E."/>
            <person name="Daum C."/>
            <person name="Ramamoorthy G.K."/>
            <person name="Gryganskyi A."/>
            <person name="Culley D."/>
            <person name="Magnuson J.K."/>
            <person name="James T.Y."/>
            <person name="O'Malley M.A."/>
            <person name="Stajich J.E."/>
            <person name="Spatafora J.W."/>
            <person name="Visel A."/>
            <person name="Grigoriev I.V."/>
        </authorList>
    </citation>
    <scope>NUCLEOTIDE SEQUENCE [LARGE SCALE GENOMIC DNA]</scope>
    <source>
        <strain evidence="8 9">JEL800</strain>
    </source>
</reference>
<dbReference type="Gene3D" id="3.50.50.60">
    <property type="entry name" value="FAD/NAD(P)-binding domain"/>
    <property type="match status" value="1"/>
</dbReference>
<evidence type="ECO:0000256" key="1">
    <source>
        <dbReference type="ARBA" id="ARBA00007992"/>
    </source>
</evidence>
<dbReference type="InterPro" id="IPR050493">
    <property type="entry name" value="FAD-dep_Monooxygenase_BioMet"/>
</dbReference>
<evidence type="ECO:0000259" key="7">
    <source>
        <dbReference type="Pfam" id="PF01494"/>
    </source>
</evidence>
<evidence type="ECO:0000256" key="2">
    <source>
        <dbReference type="ARBA" id="ARBA00022630"/>
    </source>
</evidence>
<evidence type="ECO:0000256" key="5">
    <source>
        <dbReference type="ARBA" id="ARBA00023033"/>
    </source>
</evidence>
<protein>
    <submittedName>
        <fullName evidence="8">FAD/NAD(P)-binding domain-containing protein</fullName>
    </submittedName>
</protein>
<name>A0A1Y2CEW6_9FUNG</name>
<feature type="chain" id="PRO_5012417870" evidence="6">
    <location>
        <begin position="19"/>
        <end position="431"/>
    </location>
</feature>
<evidence type="ECO:0000256" key="6">
    <source>
        <dbReference type="SAM" id="SignalP"/>
    </source>
</evidence>
<keyword evidence="4" id="KW-0560">Oxidoreductase</keyword>
<dbReference type="STRING" id="329046.A0A1Y2CEW6"/>
<evidence type="ECO:0000256" key="3">
    <source>
        <dbReference type="ARBA" id="ARBA00022827"/>
    </source>
</evidence>
<organism evidence="8 9">
    <name type="scientific">Rhizoclosmatium globosum</name>
    <dbReference type="NCBI Taxonomy" id="329046"/>
    <lineage>
        <taxon>Eukaryota</taxon>
        <taxon>Fungi</taxon>
        <taxon>Fungi incertae sedis</taxon>
        <taxon>Chytridiomycota</taxon>
        <taxon>Chytridiomycota incertae sedis</taxon>
        <taxon>Chytridiomycetes</taxon>
        <taxon>Chytridiales</taxon>
        <taxon>Chytriomycetaceae</taxon>
        <taxon>Rhizoclosmatium</taxon>
    </lineage>
</organism>
<comment type="caution">
    <text evidence="8">The sequence shown here is derived from an EMBL/GenBank/DDBJ whole genome shotgun (WGS) entry which is preliminary data.</text>
</comment>